<dbReference type="AlphaFoldDB" id="A2Q2W8"/>
<gene>
    <name evidence="1" type="ORF">MtrDRAFT_AC152185g22v2</name>
</gene>
<accession>A2Q2W8</accession>
<sequence>MAFNKYRPQNEDRDVVKKQGVLSLEIHDALIASKKLDMMRKCVLITIEGHLVG</sequence>
<evidence type="ECO:0000313" key="1">
    <source>
        <dbReference type="EMBL" id="ABN07968.1"/>
    </source>
</evidence>
<organism evidence="1">
    <name type="scientific">Medicago truncatula</name>
    <name type="common">Barrel medic</name>
    <name type="synonym">Medicago tribuloides</name>
    <dbReference type="NCBI Taxonomy" id="3880"/>
    <lineage>
        <taxon>Eukaryota</taxon>
        <taxon>Viridiplantae</taxon>
        <taxon>Streptophyta</taxon>
        <taxon>Embryophyta</taxon>
        <taxon>Tracheophyta</taxon>
        <taxon>Spermatophyta</taxon>
        <taxon>Magnoliopsida</taxon>
        <taxon>eudicotyledons</taxon>
        <taxon>Gunneridae</taxon>
        <taxon>Pentapetalae</taxon>
        <taxon>rosids</taxon>
        <taxon>fabids</taxon>
        <taxon>Fabales</taxon>
        <taxon>Fabaceae</taxon>
        <taxon>Papilionoideae</taxon>
        <taxon>50 kb inversion clade</taxon>
        <taxon>NPAAA clade</taxon>
        <taxon>Hologalegina</taxon>
        <taxon>IRL clade</taxon>
        <taxon>Trifolieae</taxon>
        <taxon>Medicago</taxon>
    </lineage>
</organism>
<reference evidence="1" key="1">
    <citation type="submission" date="2004-10" db="EMBL/GenBank/DDBJ databases">
        <authorList>
            <person name="Town C.D."/>
        </authorList>
    </citation>
    <scope>NUCLEOTIDE SEQUENCE</scope>
</reference>
<proteinExistence type="predicted"/>
<dbReference type="EMBL" id="AC152185">
    <property type="protein sequence ID" value="ABN07968.1"/>
    <property type="molecule type" value="Genomic_DNA"/>
</dbReference>
<name>A2Q2W8_MEDTR</name>
<protein>
    <submittedName>
        <fullName evidence="1">Uncharacterized protein</fullName>
    </submittedName>
</protein>
<reference evidence="1" key="2">
    <citation type="submission" date="2007-03" db="EMBL/GenBank/DDBJ databases">
        <authorList>
            <consortium name="The International Medicago Genome Annotation Group"/>
        </authorList>
    </citation>
    <scope>NUCLEOTIDE SEQUENCE</scope>
</reference>